<dbReference type="RefSeq" id="XP_030388187.1">
    <property type="nucleotide sequence ID" value="XM_030532327.1"/>
</dbReference>
<keyword evidence="1" id="KW-0732">Signal</keyword>
<evidence type="ECO:0000313" key="3">
    <source>
        <dbReference type="RefSeq" id="XP_030388187.1"/>
    </source>
</evidence>
<gene>
    <name evidence="3" type="primary">LOC115634521</name>
</gene>
<dbReference type="AlphaFoldDB" id="A0A6J2ULS6"/>
<protein>
    <submittedName>
        <fullName evidence="3">Uncharacterized protein LOC115634521</fullName>
    </submittedName>
</protein>
<evidence type="ECO:0000256" key="1">
    <source>
        <dbReference type="SAM" id="SignalP"/>
    </source>
</evidence>
<feature type="chain" id="PRO_5026780543" evidence="1">
    <location>
        <begin position="24"/>
        <end position="145"/>
    </location>
</feature>
<sequence length="145" mass="16801">MHLVKSPCLLACALVYLLPLAACIEHITEQQLELHKYRVSPKLTGPVKFVHDPKDVMLNELDSALQKISTVYIQALFSGTHTPEVEGRMRSLEIELFDLLDQLYKQNRLADYMKYEAEVTRQMIIYNMLKKLFGYAPEELDEKVE</sequence>
<name>A0A6J2ULS6_DROLE</name>
<proteinExistence type="predicted"/>
<reference evidence="3" key="1">
    <citation type="submission" date="2025-08" db="UniProtKB">
        <authorList>
            <consortium name="RefSeq"/>
        </authorList>
    </citation>
    <scope>IDENTIFICATION</scope>
    <source>
        <strain evidence="3">11010-0011.00</strain>
        <tissue evidence="3">Whole body</tissue>
    </source>
</reference>
<evidence type="ECO:0000313" key="2">
    <source>
        <dbReference type="Proteomes" id="UP000504634"/>
    </source>
</evidence>
<organism evidence="2 3">
    <name type="scientific">Drosophila lebanonensis</name>
    <name type="common">Fruit fly</name>
    <name type="synonym">Scaptodrosophila lebanonensis</name>
    <dbReference type="NCBI Taxonomy" id="7225"/>
    <lineage>
        <taxon>Eukaryota</taxon>
        <taxon>Metazoa</taxon>
        <taxon>Ecdysozoa</taxon>
        <taxon>Arthropoda</taxon>
        <taxon>Hexapoda</taxon>
        <taxon>Insecta</taxon>
        <taxon>Pterygota</taxon>
        <taxon>Neoptera</taxon>
        <taxon>Endopterygota</taxon>
        <taxon>Diptera</taxon>
        <taxon>Brachycera</taxon>
        <taxon>Muscomorpha</taxon>
        <taxon>Ephydroidea</taxon>
        <taxon>Drosophilidae</taxon>
        <taxon>Scaptodrosophila</taxon>
    </lineage>
</organism>
<keyword evidence="2" id="KW-1185">Reference proteome</keyword>
<dbReference type="GeneID" id="115634521"/>
<accession>A0A6J2ULS6</accession>
<feature type="signal peptide" evidence="1">
    <location>
        <begin position="1"/>
        <end position="23"/>
    </location>
</feature>
<dbReference type="OrthoDB" id="8004934at2759"/>
<dbReference type="Proteomes" id="UP000504634">
    <property type="component" value="Unplaced"/>
</dbReference>